<gene>
    <name evidence="2" type="ORF">Vbra_12471</name>
</gene>
<keyword evidence="3" id="KW-1185">Reference proteome</keyword>
<evidence type="ECO:0000256" key="1">
    <source>
        <dbReference type="SAM" id="MobiDB-lite"/>
    </source>
</evidence>
<feature type="region of interest" description="Disordered" evidence="1">
    <location>
        <begin position="99"/>
        <end position="119"/>
    </location>
</feature>
<evidence type="ECO:0000313" key="2">
    <source>
        <dbReference type="EMBL" id="CEL98420.1"/>
    </source>
</evidence>
<dbReference type="InParanoid" id="A0A0G4EN44"/>
<name>A0A0G4EN44_VITBC</name>
<proteinExistence type="predicted"/>
<dbReference type="VEuPathDB" id="CryptoDB:Vbra_12471"/>
<dbReference type="Proteomes" id="UP000041254">
    <property type="component" value="Unassembled WGS sequence"/>
</dbReference>
<dbReference type="PhylomeDB" id="A0A0G4EN44"/>
<dbReference type="AlphaFoldDB" id="A0A0G4EN44"/>
<dbReference type="EMBL" id="CDMY01000270">
    <property type="protein sequence ID" value="CEL98420.1"/>
    <property type="molecule type" value="Genomic_DNA"/>
</dbReference>
<organism evidence="2 3">
    <name type="scientific">Vitrella brassicaformis (strain CCMP3155)</name>
    <dbReference type="NCBI Taxonomy" id="1169540"/>
    <lineage>
        <taxon>Eukaryota</taxon>
        <taxon>Sar</taxon>
        <taxon>Alveolata</taxon>
        <taxon>Colpodellida</taxon>
        <taxon>Vitrellaceae</taxon>
        <taxon>Vitrella</taxon>
    </lineage>
</organism>
<accession>A0A0G4EN44</accession>
<reference evidence="2 3" key="1">
    <citation type="submission" date="2014-11" db="EMBL/GenBank/DDBJ databases">
        <authorList>
            <person name="Zhu J."/>
            <person name="Qi W."/>
            <person name="Song R."/>
        </authorList>
    </citation>
    <scope>NUCLEOTIDE SEQUENCE [LARGE SCALE GENOMIC DNA]</scope>
</reference>
<sequence>MRTILRAGHWGATPLVRVNRHAHGGVLDGLLNQSPHQPPHRCTAVMAGRLDDKVPPVETRILLLTPFDSPFVASIVLLTRANINTVGVYALTNEPPVGGASAAFKDRRPATAPLVGEAR</sequence>
<evidence type="ECO:0000313" key="3">
    <source>
        <dbReference type="Proteomes" id="UP000041254"/>
    </source>
</evidence>
<protein>
    <submittedName>
        <fullName evidence="2">Uncharacterized protein</fullName>
    </submittedName>
</protein>